<sequence>MDLQALFSWQDNTFFDLWSIVHILWGAVMGGVALHALSKTYSYKNLFITAFILIILWEYGEYLVGIIETWGNILTDVILGIGGYYLGYTLPNKLKTPDYTILIPVFVVAFTLTYIGWINYLAQ</sequence>
<reference evidence="2 3" key="1">
    <citation type="submission" date="2017-09" db="EMBL/GenBank/DDBJ databases">
        <title>Depth-based differentiation of microbial function through sediment-hosted aquifers and enrichment of novel symbionts in the deep terrestrial subsurface.</title>
        <authorList>
            <person name="Probst A.J."/>
            <person name="Ladd B."/>
            <person name="Jarett J.K."/>
            <person name="Geller-Mcgrath D.E."/>
            <person name="Sieber C.M."/>
            <person name="Emerson J.B."/>
            <person name="Anantharaman K."/>
            <person name="Thomas B.C."/>
            <person name="Malmstrom R."/>
            <person name="Stieglmeier M."/>
            <person name="Klingl A."/>
            <person name="Woyke T."/>
            <person name="Ryan C.M."/>
            <person name="Banfield J.F."/>
        </authorList>
    </citation>
    <scope>NUCLEOTIDE SEQUENCE [LARGE SCALE GENOMIC DNA]</scope>
    <source>
        <strain evidence="2">CG10_big_fil_rev_8_21_14_0_10_42_12</strain>
    </source>
</reference>
<keyword evidence="1" id="KW-1133">Transmembrane helix</keyword>
<evidence type="ECO:0000313" key="2">
    <source>
        <dbReference type="EMBL" id="PIR37236.1"/>
    </source>
</evidence>
<feature type="transmembrane region" description="Helical" evidence="1">
    <location>
        <begin position="45"/>
        <end position="64"/>
    </location>
</feature>
<feature type="transmembrane region" description="Helical" evidence="1">
    <location>
        <begin position="99"/>
        <end position="120"/>
    </location>
</feature>
<evidence type="ECO:0000256" key="1">
    <source>
        <dbReference type="SAM" id="Phobius"/>
    </source>
</evidence>
<feature type="transmembrane region" description="Helical" evidence="1">
    <location>
        <begin position="20"/>
        <end position="38"/>
    </location>
</feature>
<keyword evidence="1" id="KW-0812">Transmembrane</keyword>
<keyword evidence="1" id="KW-0472">Membrane</keyword>
<accession>A0A2H0QTI2</accession>
<dbReference type="AlphaFoldDB" id="A0A2H0QTI2"/>
<dbReference type="EMBL" id="PCXL01000026">
    <property type="protein sequence ID" value="PIR37236.1"/>
    <property type="molecule type" value="Genomic_DNA"/>
</dbReference>
<evidence type="ECO:0000313" key="3">
    <source>
        <dbReference type="Proteomes" id="UP000231333"/>
    </source>
</evidence>
<protein>
    <recommendedName>
        <fullName evidence="4">VanZ-like domain-containing protein</fullName>
    </recommendedName>
</protein>
<name>A0A2H0QTI2_9BACT</name>
<proteinExistence type="predicted"/>
<dbReference type="Proteomes" id="UP000231333">
    <property type="component" value="Unassembled WGS sequence"/>
</dbReference>
<comment type="caution">
    <text evidence="2">The sequence shown here is derived from an EMBL/GenBank/DDBJ whole genome shotgun (WGS) entry which is preliminary data.</text>
</comment>
<evidence type="ECO:0008006" key="4">
    <source>
        <dbReference type="Google" id="ProtNLM"/>
    </source>
</evidence>
<gene>
    <name evidence="2" type="ORF">COV34_03370</name>
</gene>
<organism evidence="2 3">
    <name type="scientific">Candidatus Zambryskibacteria bacterium CG10_big_fil_rev_8_21_14_0_10_42_12</name>
    <dbReference type="NCBI Taxonomy" id="1975115"/>
    <lineage>
        <taxon>Bacteria</taxon>
        <taxon>Candidatus Zambryskiibacteriota</taxon>
    </lineage>
</organism>